<proteinExistence type="predicted"/>
<reference evidence="1 2" key="1">
    <citation type="journal article" date="2016" name="Nat. Commun.">
        <title>Thousands of microbial genomes shed light on interconnected biogeochemical processes in an aquifer system.</title>
        <authorList>
            <person name="Anantharaman K."/>
            <person name="Brown C.T."/>
            <person name="Hug L.A."/>
            <person name="Sharon I."/>
            <person name="Castelle C.J."/>
            <person name="Probst A.J."/>
            <person name="Thomas B.C."/>
            <person name="Singh A."/>
            <person name="Wilkins M.J."/>
            <person name="Karaoz U."/>
            <person name="Brodie E.L."/>
            <person name="Williams K.H."/>
            <person name="Hubbard S.S."/>
            <person name="Banfield J.F."/>
        </authorList>
    </citation>
    <scope>NUCLEOTIDE SEQUENCE [LARGE SCALE GENOMIC DNA]</scope>
</reference>
<sequence>MGNGKEELQVLFDLLDLALRSGYDLETIAEAYVRQGEAANRDVIGSADANAIEYARENGYDVLTSNTSAVKSNTELRNGKPLWMGLASQCVAVAVIHRNVGIAGVHVVTVNRNDIKSGILRLLASGPEKFRQEMVRINEGGHEVMVASIVPPETRLIRVGDAVTQAATLYRQLSAGTGASGPPWVGITGMNYGSVEEQRQAADYARQVIDENFPGASTDIRIGLAGGVIYGGPQHPQFSRPAIVM</sequence>
<dbReference type="AlphaFoldDB" id="A0A1F5YXY0"/>
<accession>A0A1F5YXY0</accession>
<comment type="caution">
    <text evidence="1">The sequence shown here is derived from an EMBL/GenBank/DDBJ whole genome shotgun (WGS) entry which is preliminary data.</text>
</comment>
<protein>
    <submittedName>
        <fullName evidence="1">Uncharacterized protein</fullName>
    </submittedName>
</protein>
<dbReference type="EMBL" id="MFJD01000001">
    <property type="protein sequence ID" value="OGG04817.1"/>
    <property type="molecule type" value="Genomic_DNA"/>
</dbReference>
<dbReference type="Proteomes" id="UP000178448">
    <property type="component" value="Unassembled WGS sequence"/>
</dbReference>
<organism evidence="1 2">
    <name type="scientific">Candidatus Gottesmanbacteria bacterium RBG_16_52_11</name>
    <dbReference type="NCBI Taxonomy" id="1798374"/>
    <lineage>
        <taxon>Bacteria</taxon>
        <taxon>Candidatus Gottesmaniibacteriota</taxon>
    </lineage>
</organism>
<name>A0A1F5YXY0_9BACT</name>
<evidence type="ECO:0000313" key="1">
    <source>
        <dbReference type="EMBL" id="OGG04817.1"/>
    </source>
</evidence>
<gene>
    <name evidence="1" type="ORF">A2Z33_05910</name>
</gene>
<evidence type="ECO:0000313" key="2">
    <source>
        <dbReference type="Proteomes" id="UP000178448"/>
    </source>
</evidence>